<organism evidence="4 5">
    <name type="scientific">Brevibacillus panacihumi</name>
    <dbReference type="NCBI Taxonomy" id="497735"/>
    <lineage>
        <taxon>Bacteria</taxon>
        <taxon>Bacillati</taxon>
        <taxon>Bacillota</taxon>
        <taxon>Bacilli</taxon>
        <taxon>Bacillales</taxon>
        <taxon>Paenibacillaceae</taxon>
        <taxon>Brevibacillus</taxon>
    </lineage>
</organism>
<gene>
    <name evidence="4" type="ORF">EDM58_24855</name>
</gene>
<dbReference type="GO" id="GO:0003700">
    <property type="term" value="F:DNA-binding transcription factor activity"/>
    <property type="evidence" value="ECO:0007669"/>
    <property type="project" value="TreeGrafter"/>
</dbReference>
<dbReference type="SUPFAM" id="SSF46689">
    <property type="entry name" value="Homeodomain-like"/>
    <property type="match status" value="1"/>
</dbReference>
<dbReference type="InterPro" id="IPR036271">
    <property type="entry name" value="Tet_transcr_reg_TetR-rel_C_sf"/>
</dbReference>
<dbReference type="Pfam" id="PF17922">
    <property type="entry name" value="TetR_C_17"/>
    <property type="match status" value="1"/>
</dbReference>
<keyword evidence="1 2" id="KW-0238">DNA-binding</keyword>
<evidence type="ECO:0000259" key="3">
    <source>
        <dbReference type="PROSITE" id="PS50977"/>
    </source>
</evidence>
<dbReference type="PANTHER" id="PTHR30055:SF211">
    <property type="entry name" value="TRANSCRIPTIONAL REGULATOR, TETR FAMILY"/>
    <property type="match status" value="1"/>
</dbReference>
<proteinExistence type="predicted"/>
<accession>A0A3M8BY12</accession>
<sequence length="208" mass="23981">MAPKVSEEYKRQKKAELLRAAKQVFIKKGYTNATMQDILEEAGVSRGALYAYFDNLEHVYIELLRHEDQQDILSFTPDDELTSWQQFTSWLDKQRMQIKQIDQSLLVANSEFFLSVKENKSGYPYITDRYQRLVEVFIAFVQAGAERGDLAPRFPADSIARFLISFIDGLMLDTAHLGQDNTDVDEQCDLLLFSLKEMLRPVAAEEKP</sequence>
<dbReference type="PROSITE" id="PS50977">
    <property type="entry name" value="HTH_TETR_2"/>
    <property type="match status" value="1"/>
</dbReference>
<dbReference type="SUPFAM" id="SSF48498">
    <property type="entry name" value="Tetracyclin repressor-like, C-terminal domain"/>
    <property type="match status" value="1"/>
</dbReference>
<reference evidence="4 5" key="1">
    <citation type="submission" date="2018-10" db="EMBL/GenBank/DDBJ databases">
        <title>Phylogenomics of Brevibacillus.</title>
        <authorList>
            <person name="Dunlap C."/>
        </authorList>
    </citation>
    <scope>NUCLEOTIDE SEQUENCE [LARGE SCALE GENOMIC DNA]</scope>
    <source>
        <strain evidence="4 5">JCM 15085</strain>
    </source>
</reference>
<protein>
    <submittedName>
        <fullName evidence="4">TetR/AcrR family transcriptional regulator</fullName>
    </submittedName>
</protein>
<evidence type="ECO:0000313" key="4">
    <source>
        <dbReference type="EMBL" id="RNB68243.1"/>
    </source>
</evidence>
<dbReference type="EMBL" id="RHHT01000083">
    <property type="protein sequence ID" value="RNB68243.1"/>
    <property type="molecule type" value="Genomic_DNA"/>
</dbReference>
<dbReference type="GO" id="GO:0000976">
    <property type="term" value="F:transcription cis-regulatory region binding"/>
    <property type="evidence" value="ECO:0007669"/>
    <property type="project" value="TreeGrafter"/>
</dbReference>
<name>A0A3M8BY12_9BACL</name>
<feature type="domain" description="HTH tetR-type" evidence="3">
    <location>
        <begin position="11"/>
        <end position="71"/>
    </location>
</feature>
<dbReference type="InterPro" id="IPR009057">
    <property type="entry name" value="Homeodomain-like_sf"/>
</dbReference>
<dbReference type="InterPro" id="IPR041612">
    <property type="entry name" value="YfiR_C"/>
</dbReference>
<dbReference type="PANTHER" id="PTHR30055">
    <property type="entry name" value="HTH-TYPE TRANSCRIPTIONAL REGULATOR RUTR"/>
    <property type="match status" value="1"/>
</dbReference>
<dbReference type="Gene3D" id="1.10.10.60">
    <property type="entry name" value="Homeodomain-like"/>
    <property type="match status" value="1"/>
</dbReference>
<feature type="DNA-binding region" description="H-T-H motif" evidence="2">
    <location>
        <begin position="34"/>
        <end position="53"/>
    </location>
</feature>
<dbReference type="PRINTS" id="PR00455">
    <property type="entry name" value="HTHTETR"/>
</dbReference>
<dbReference type="Pfam" id="PF00440">
    <property type="entry name" value="TetR_N"/>
    <property type="match status" value="1"/>
</dbReference>
<evidence type="ECO:0000256" key="1">
    <source>
        <dbReference type="ARBA" id="ARBA00023125"/>
    </source>
</evidence>
<dbReference type="InterPro" id="IPR050109">
    <property type="entry name" value="HTH-type_TetR-like_transc_reg"/>
</dbReference>
<dbReference type="Proteomes" id="UP000281915">
    <property type="component" value="Unassembled WGS sequence"/>
</dbReference>
<comment type="caution">
    <text evidence="4">The sequence shown here is derived from an EMBL/GenBank/DDBJ whole genome shotgun (WGS) entry which is preliminary data.</text>
</comment>
<evidence type="ECO:0000313" key="5">
    <source>
        <dbReference type="Proteomes" id="UP000281915"/>
    </source>
</evidence>
<dbReference type="InterPro" id="IPR001647">
    <property type="entry name" value="HTH_TetR"/>
</dbReference>
<evidence type="ECO:0000256" key="2">
    <source>
        <dbReference type="PROSITE-ProRule" id="PRU00335"/>
    </source>
</evidence>
<dbReference type="AlphaFoldDB" id="A0A3M8BY12"/>
<dbReference type="Gene3D" id="1.10.357.10">
    <property type="entry name" value="Tetracycline Repressor, domain 2"/>
    <property type="match status" value="1"/>
</dbReference>
<dbReference type="RefSeq" id="WP_122915727.1">
    <property type="nucleotide sequence ID" value="NZ_RHHT01000083.1"/>
</dbReference>